<evidence type="ECO:0000313" key="2">
    <source>
        <dbReference type="Proteomes" id="UP001529510"/>
    </source>
</evidence>
<proteinExistence type="predicted"/>
<feature type="non-terminal residue" evidence="1">
    <location>
        <position position="1"/>
    </location>
</feature>
<organism evidence="1 2">
    <name type="scientific">Cirrhinus mrigala</name>
    <name type="common">Mrigala</name>
    <dbReference type="NCBI Taxonomy" id="683832"/>
    <lineage>
        <taxon>Eukaryota</taxon>
        <taxon>Metazoa</taxon>
        <taxon>Chordata</taxon>
        <taxon>Craniata</taxon>
        <taxon>Vertebrata</taxon>
        <taxon>Euteleostomi</taxon>
        <taxon>Actinopterygii</taxon>
        <taxon>Neopterygii</taxon>
        <taxon>Teleostei</taxon>
        <taxon>Ostariophysi</taxon>
        <taxon>Cypriniformes</taxon>
        <taxon>Cyprinidae</taxon>
        <taxon>Labeoninae</taxon>
        <taxon>Labeonini</taxon>
        <taxon>Cirrhinus</taxon>
    </lineage>
</organism>
<keyword evidence="2" id="KW-1185">Reference proteome</keyword>
<accession>A0ABD0PHG9</accession>
<name>A0ABD0PHG9_CIRMR</name>
<sequence>ASTGFTPFKLLLGQHPHSFLDVAKEAWEQQPAAHRSVVEHVRQMREKIDRVMPLVREHLVNAQQAQQHHYNRAAQPREFQPGDRVMVLVPNTAC</sequence>
<gene>
    <name evidence="1" type="ORF">M9458_029475</name>
</gene>
<dbReference type="AlphaFoldDB" id="A0ABD0PHG9"/>
<evidence type="ECO:0000313" key="1">
    <source>
        <dbReference type="EMBL" id="KAL0173507.1"/>
    </source>
</evidence>
<reference evidence="1 2" key="1">
    <citation type="submission" date="2024-05" db="EMBL/GenBank/DDBJ databases">
        <title>Genome sequencing and assembly of Indian major carp, Cirrhinus mrigala (Hamilton, 1822).</title>
        <authorList>
            <person name="Mohindra V."/>
            <person name="Chowdhury L.M."/>
            <person name="Lal K."/>
            <person name="Jena J.K."/>
        </authorList>
    </citation>
    <scope>NUCLEOTIDE SEQUENCE [LARGE SCALE GENOMIC DNA]</scope>
    <source>
        <strain evidence="1">CM1030</strain>
        <tissue evidence="1">Blood</tissue>
    </source>
</reference>
<dbReference type="Proteomes" id="UP001529510">
    <property type="component" value="Unassembled WGS sequence"/>
</dbReference>
<protein>
    <submittedName>
        <fullName evidence="1">Uncharacterized protein</fullName>
    </submittedName>
</protein>
<comment type="caution">
    <text evidence="1">The sequence shown here is derived from an EMBL/GenBank/DDBJ whole genome shotgun (WGS) entry which is preliminary data.</text>
</comment>
<dbReference type="EMBL" id="JAMKFB020000015">
    <property type="protein sequence ID" value="KAL0173507.1"/>
    <property type="molecule type" value="Genomic_DNA"/>
</dbReference>
<feature type="non-terminal residue" evidence="1">
    <location>
        <position position="94"/>
    </location>
</feature>